<dbReference type="EMBL" id="JBBNAG010000006">
    <property type="protein sequence ID" value="KAK9125925.1"/>
    <property type="molecule type" value="Genomic_DNA"/>
</dbReference>
<keyword evidence="4" id="KW-1185">Reference proteome</keyword>
<reference evidence="3 4" key="1">
    <citation type="submission" date="2024-01" db="EMBL/GenBank/DDBJ databases">
        <title>Genome assemblies of Stephania.</title>
        <authorList>
            <person name="Yang L."/>
        </authorList>
    </citation>
    <scope>NUCLEOTIDE SEQUENCE [LARGE SCALE GENOMIC DNA]</scope>
    <source>
        <strain evidence="3">JXDWG</strain>
        <tissue evidence="3">Leaf</tissue>
    </source>
</reference>
<accession>A0AAP0J3A9</accession>
<dbReference type="AlphaFoldDB" id="A0AAP0J3A9"/>
<dbReference type="InterPro" id="IPR002885">
    <property type="entry name" value="PPR_rpt"/>
</dbReference>
<dbReference type="InterPro" id="IPR046960">
    <property type="entry name" value="PPR_At4g14850-like_plant"/>
</dbReference>
<evidence type="ECO:0000313" key="3">
    <source>
        <dbReference type="EMBL" id="KAK9125925.1"/>
    </source>
</evidence>
<name>A0AAP0J3A9_9MAGN</name>
<dbReference type="Pfam" id="PF13041">
    <property type="entry name" value="PPR_2"/>
    <property type="match status" value="2"/>
</dbReference>
<organism evidence="3 4">
    <name type="scientific">Stephania cephalantha</name>
    <dbReference type="NCBI Taxonomy" id="152367"/>
    <lineage>
        <taxon>Eukaryota</taxon>
        <taxon>Viridiplantae</taxon>
        <taxon>Streptophyta</taxon>
        <taxon>Embryophyta</taxon>
        <taxon>Tracheophyta</taxon>
        <taxon>Spermatophyta</taxon>
        <taxon>Magnoliopsida</taxon>
        <taxon>Ranunculales</taxon>
        <taxon>Menispermaceae</taxon>
        <taxon>Menispermoideae</taxon>
        <taxon>Cissampelideae</taxon>
        <taxon>Stephania</taxon>
    </lineage>
</organism>
<evidence type="ECO:0000256" key="2">
    <source>
        <dbReference type="PROSITE-ProRule" id="PRU00708"/>
    </source>
</evidence>
<dbReference type="PROSITE" id="PS51375">
    <property type="entry name" value="PPR"/>
    <property type="match status" value="6"/>
</dbReference>
<proteinExistence type="predicted"/>
<dbReference type="FunFam" id="1.25.40.10:FF:000073">
    <property type="entry name" value="Pentatricopeptide repeat-containing protein chloroplastic"/>
    <property type="match status" value="1"/>
</dbReference>
<dbReference type="FunFam" id="1.25.40.10:FF:000090">
    <property type="entry name" value="Pentatricopeptide repeat-containing protein, chloroplastic"/>
    <property type="match status" value="1"/>
</dbReference>
<feature type="repeat" description="PPR" evidence="2">
    <location>
        <begin position="88"/>
        <end position="122"/>
    </location>
</feature>
<evidence type="ECO:0000313" key="4">
    <source>
        <dbReference type="Proteomes" id="UP001419268"/>
    </source>
</evidence>
<dbReference type="PANTHER" id="PTHR47926:SF414">
    <property type="entry name" value="PENTATRICOPEPTIDE REPEAT-CONTAINING PROTEIN DOT4, CHLOROPLASTIC-LIKE"/>
    <property type="match status" value="1"/>
</dbReference>
<dbReference type="Proteomes" id="UP001419268">
    <property type="component" value="Unassembled WGS sequence"/>
</dbReference>
<dbReference type="InterPro" id="IPR011990">
    <property type="entry name" value="TPR-like_helical_dom_sf"/>
</dbReference>
<feature type="repeat" description="PPR" evidence="2">
    <location>
        <begin position="629"/>
        <end position="663"/>
    </location>
</feature>
<dbReference type="FunFam" id="1.25.40.10:FF:000343">
    <property type="entry name" value="Pentatricopeptide repeat-containing protein At3g58590"/>
    <property type="match status" value="1"/>
</dbReference>
<dbReference type="NCBIfam" id="TIGR00756">
    <property type="entry name" value="PPR"/>
    <property type="match status" value="4"/>
</dbReference>
<feature type="repeat" description="PPR" evidence="2">
    <location>
        <begin position="188"/>
        <end position="222"/>
    </location>
</feature>
<feature type="repeat" description="PPR" evidence="2">
    <location>
        <begin position="289"/>
        <end position="323"/>
    </location>
</feature>
<dbReference type="GO" id="GO:0009451">
    <property type="term" value="P:RNA modification"/>
    <property type="evidence" value="ECO:0007669"/>
    <property type="project" value="InterPro"/>
</dbReference>
<dbReference type="PANTHER" id="PTHR47926">
    <property type="entry name" value="PENTATRICOPEPTIDE REPEAT-CONTAINING PROTEIN"/>
    <property type="match status" value="1"/>
</dbReference>
<dbReference type="Gene3D" id="1.25.40.10">
    <property type="entry name" value="Tetratricopeptide repeat domain"/>
    <property type="match status" value="5"/>
</dbReference>
<dbReference type="Pfam" id="PF20431">
    <property type="entry name" value="E_motif"/>
    <property type="match status" value="1"/>
</dbReference>
<feature type="repeat" description="PPR" evidence="2">
    <location>
        <begin position="390"/>
        <end position="424"/>
    </location>
</feature>
<keyword evidence="1" id="KW-0677">Repeat</keyword>
<dbReference type="GO" id="GO:0003729">
    <property type="term" value="F:mRNA binding"/>
    <property type="evidence" value="ECO:0007669"/>
    <property type="project" value="UniProtKB-ARBA"/>
</dbReference>
<evidence type="ECO:0000256" key="1">
    <source>
        <dbReference type="ARBA" id="ARBA00022737"/>
    </source>
</evidence>
<comment type="caution">
    <text evidence="3">The sequence shown here is derived from an EMBL/GenBank/DDBJ whole genome shotgun (WGS) entry which is preliminary data.</text>
</comment>
<feature type="repeat" description="PPR" evidence="2">
    <location>
        <begin position="491"/>
        <end position="525"/>
    </location>
</feature>
<gene>
    <name evidence="3" type="ORF">Scep_014771</name>
</gene>
<dbReference type="InterPro" id="IPR046848">
    <property type="entry name" value="E_motif"/>
</dbReference>
<dbReference type="SUPFAM" id="SSF48452">
    <property type="entry name" value="TPR-like"/>
    <property type="match status" value="1"/>
</dbReference>
<dbReference type="Pfam" id="PF01535">
    <property type="entry name" value="PPR"/>
    <property type="match status" value="4"/>
</dbReference>
<evidence type="ECO:0008006" key="5">
    <source>
        <dbReference type="Google" id="ProtNLM"/>
    </source>
</evidence>
<dbReference type="Pfam" id="PF13812">
    <property type="entry name" value="PPR_3"/>
    <property type="match status" value="1"/>
</dbReference>
<sequence>MTPLCSSCTSISLTRNTNLLLYLCRLFNTHISVSQTSALKQYSTFRRKLFDEIPQRSAVLCSSTFSISNLASHQGFVGKEFSCNGQSALIEWTATISRLGRSGREEEAIAIFKSMILHGLRLNHVTILSAINAFGALDCNETTWVIHGFVIKLGFDSEVSVVTALLGLYSMKDMTMVWQLFDQVSTKDVVLWSALIAVCLKHGLFVEAVDAFREMQFSGVPLNHASVVSVLPACADFGAVTLGKQIHGCSMRRGFFSVINVQNSLVDMYAKCRDFKSSVLVFEGIEDKDLVSWNIMICGCMENGRPREALDVFGKMQNTSCRPDSRSLRNSLGACSQAKELSFGLGLHCYVIKVGLFAAISVGTALLRMYADFGDLQASRILYNGLHQKDFIAFSAMISVYAQAGYAHLALNTFKQMQFGEIKPNEITLVSLIQACSSLDTVQQGQIIHAHVVRVGHSSNAFITSALIDLYCKFGKLNQGKLLFDKLQTKDLICWSSMINGYGVNGCGKEALKTFYDMLDGGIRPNEVVFISILSACSHCGLENEGWWLFNTMESEFGITPTLAHCASMVDMLSRRGRVKEAVEFINKMPLEPDTSIWGAVLAGCRATQRATELAELAAENLIRLDPENTSYYVILSNLYAESGRWRDVERLRMYMKEKGFRKTVGYSMITAT</sequence>
<protein>
    <recommendedName>
        <fullName evidence="5">Pentatricopeptide repeat-containing protein</fullName>
    </recommendedName>
</protein>